<dbReference type="PRINTS" id="PR00039">
    <property type="entry name" value="HTHLYSR"/>
</dbReference>
<evidence type="ECO:0000256" key="2">
    <source>
        <dbReference type="ARBA" id="ARBA00023015"/>
    </source>
</evidence>
<keyword evidence="3" id="KW-0238">DNA-binding</keyword>
<dbReference type="Gene3D" id="3.40.190.290">
    <property type="match status" value="1"/>
</dbReference>
<comment type="similarity">
    <text evidence="1">Belongs to the LysR transcriptional regulatory family.</text>
</comment>
<dbReference type="EMBL" id="JAWWMZ010000001">
    <property type="protein sequence ID" value="MDX4952071.1"/>
    <property type="molecule type" value="Genomic_DNA"/>
</dbReference>
<name>A0AAJ2QVF0_DELAC</name>
<evidence type="ECO:0000259" key="5">
    <source>
        <dbReference type="PROSITE" id="PS50931"/>
    </source>
</evidence>
<keyword evidence="4" id="KW-0804">Transcription</keyword>
<evidence type="ECO:0000313" key="6">
    <source>
        <dbReference type="EMBL" id="MDX4952071.1"/>
    </source>
</evidence>
<dbReference type="SUPFAM" id="SSF53850">
    <property type="entry name" value="Periplasmic binding protein-like II"/>
    <property type="match status" value="1"/>
</dbReference>
<organism evidence="6 7">
    <name type="scientific">Delftia acidovorans</name>
    <name type="common">Pseudomonas acidovorans</name>
    <name type="synonym">Comamonas acidovorans</name>
    <dbReference type="NCBI Taxonomy" id="80866"/>
    <lineage>
        <taxon>Bacteria</taxon>
        <taxon>Pseudomonadati</taxon>
        <taxon>Pseudomonadota</taxon>
        <taxon>Betaproteobacteria</taxon>
        <taxon>Burkholderiales</taxon>
        <taxon>Comamonadaceae</taxon>
        <taxon>Delftia</taxon>
    </lineage>
</organism>
<evidence type="ECO:0000313" key="7">
    <source>
        <dbReference type="Proteomes" id="UP001287445"/>
    </source>
</evidence>
<dbReference type="PANTHER" id="PTHR30537:SF5">
    <property type="entry name" value="HTH-TYPE TRANSCRIPTIONAL ACTIVATOR TTDR-RELATED"/>
    <property type="match status" value="1"/>
</dbReference>
<dbReference type="GO" id="GO:0006351">
    <property type="term" value="P:DNA-templated transcription"/>
    <property type="evidence" value="ECO:0007669"/>
    <property type="project" value="TreeGrafter"/>
</dbReference>
<dbReference type="InterPro" id="IPR005119">
    <property type="entry name" value="LysR_subst-bd"/>
</dbReference>
<reference evidence="6" key="1">
    <citation type="submission" date="2023-11" db="EMBL/GenBank/DDBJ databases">
        <title>Identification and selenium tolerance of Delftia acidovorans R3-25.</title>
        <authorList>
            <person name="Zhang S."/>
            <person name="Liu Y."/>
            <person name="Guo Y."/>
        </authorList>
    </citation>
    <scope>NUCLEOTIDE SEQUENCE</scope>
    <source>
        <strain evidence="6">R3-25</strain>
    </source>
</reference>
<dbReference type="FunFam" id="1.10.10.10:FF:000001">
    <property type="entry name" value="LysR family transcriptional regulator"/>
    <property type="match status" value="1"/>
</dbReference>
<evidence type="ECO:0000256" key="4">
    <source>
        <dbReference type="ARBA" id="ARBA00023163"/>
    </source>
</evidence>
<accession>A0AAJ2QVF0</accession>
<evidence type="ECO:0000256" key="1">
    <source>
        <dbReference type="ARBA" id="ARBA00009437"/>
    </source>
</evidence>
<dbReference type="Proteomes" id="UP001287445">
    <property type="component" value="Unassembled WGS sequence"/>
</dbReference>
<dbReference type="CDD" id="cd08422">
    <property type="entry name" value="PBP2_CrgA_like"/>
    <property type="match status" value="1"/>
</dbReference>
<dbReference type="Pfam" id="PF00126">
    <property type="entry name" value="HTH_1"/>
    <property type="match status" value="1"/>
</dbReference>
<dbReference type="InterPro" id="IPR036388">
    <property type="entry name" value="WH-like_DNA-bd_sf"/>
</dbReference>
<dbReference type="GO" id="GO:0043565">
    <property type="term" value="F:sequence-specific DNA binding"/>
    <property type="evidence" value="ECO:0007669"/>
    <property type="project" value="TreeGrafter"/>
</dbReference>
<evidence type="ECO:0000256" key="3">
    <source>
        <dbReference type="ARBA" id="ARBA00023125"/>
    </source>
</evidence>
<dbReference type="InterPro" id="IPR058163">
    <property type="entry name" value="LysR-type_TF_proteobact-type"/>
</dbReference>
<gene>
    <name evidence="6" type="ORF">SGN30_01415</name>
</gene>
<dbReference type="PANTHER" id="PTHR30537">
    <property type="entry name" value="HTH-TYPE TRANSCRIPTIONAL REGULATOR"/>
    <property type="match status" value="1"/>
</dbReference>
<dbReference type="Pfam" id="PF03466">
    <property type="entry name" value="LysR_substrate"/>
    <property type="match status" value="1"/>
</dbReference>
<dbReference type="RefSeq" id="WP_319071104.1">
    <property type="nucleotide sequence ID" value="NZ_JAWWMZ010000001.1"/>
</dbReference>
<dbReference type="InterPro" id="IPR000847">
    <property type="entry name" value="LysR_HTH_N"/>
</dbReference>
<feature type="domain" description="HTH lysR-type" evidence="5">
    <location>
        <begin position="14"/>
        <end position="69"/>
    </location>
</feature>
<keyword evidence="2" id="KW-0805">Transcription regulation</keyword>
<proteinExistence type="inferred from homology"/>
<comment type="caution">
    <text evidence="6">The sequence shown here is derived from an EMBL/GenBank/DDBJ whole genome shotgun (WGS) entry which is preliminary data.</text>
</comment>
<dbReference type="SUPFAM" id="SSF46785">
    <property type="entry name" value="Winged helix' DNA-binding domain"/>
    <property type="match status" value="1"/>
</dbReference>
<dbReference type="GO" id="GO:0003700">
    <property type="term" value="F:DNA-binding transcription factor activity"/>
    <property type="evidence" value="ECO:0007669"/>
    <property type="project" value="InterPro"/>
</dbReference>
<dbReference type="InterPro" id="IPR036390">
    <property type="entry name" value="WH_DNA-bd_sf"/>
</dbReference>
<dbReference type="PROSITE" id="PS50931">
    <property type="entry name" value="HTH_LYSR"/>
    <property type="match status" value="1"/>
</dbReference>
<dbReference type="AlphaFoldDB" id="A0AAJ2QVF0"/>
<protein>
    <submittedName>
        <fullName evidence="6">LysR family transcriptional regulator</fullName>
    </submittedName>
</protein>
<sequence>MANEKPDAKAEALWSHLHWLVVLEQQGSFTSAAARLGVSKAAMSQRVAELERAAGVALVTRTTRSVRLTEAGQRLVDETRGAFEHIADSFAGVRDLAAEPRGLLRVTAPVAFSRQQLMPRLPAFLRAHPQIRLELDLSDHLRSLAMEGFDIAVRHASTPPETHVAWALAPTRSLLVASTDYLAAHGTPATPQDLAAHQCLHYPRTQGAMAWSFVPAYAGADAGADASADAARTVVPVAGGFAANNSEMLRDAAMAGLGIALVPDFSAQSGLASGHLREVLPGWRPVDAFGEHLFAIRPYASHVPRAVAVFVEFLRASFAAGFIR</sequence>
<dbReference type="Gene3D" id="1.10.10.10">
    <property type="entry name" value="Winged helix-like DNA-binding domain superfamily/Winged helix DNA-binding domain"/>
    <property type="match status" value="1"/>
</dbReference>